<dbReference type="EMBL" id="QLLI01000004">
    <property type="protein sequence ID" value="RAI98076.1"/>
    <property type="molecule type" value="Genomic_DNA"/>
</dbReference>
<sequence length="458" mass="50609">MEFIIGLVNGFITCFRGGFALKMHKRKKAASIVLASLLAISLTACGGSGGNDSGTSASNGNKNSKVTLELAISKSSQDSAFIQQDILDEFEKQTNISVNLQLIPAEQTTTVLQTKLAVDETPDIIQYNLASAITDLNLERNFEILDNESWASRIVNKDVLSAAGHIYSFHVSQDTGMQGVVYNKQIFADLGLSIPTSYEQFLAICEKIKAGGITPVFMPYKDAWAANIWPAAAFADFVAKNDPSFFDELNSNKKKWSDIPEFKTFLEQQYEVYTKGYTNTDVLSDSYDMAVGKFLNKEVAMMFMGDWLIEGVAEQDPSMELGVFPIPSSDDAKLGASPLGGQLFIPKKAKHLDEAKQFLDFIASKEIAQQIVDSKGYVSNFSDVTTPELPAYKQDIVDNYILPKKTVLTTDAYMLVDRSELYRLLQDQFAGGLTPEEVLKSWDEKFSQLMQDKGVSGF</sequence>
<dbReference type="Proteomes" id="UP000248827">
    <property type="component" value="Unassembled WGS sequence"/>
</dbReference>
<dbReference type="InterPro" id="IPR050490">
    <property type="entry name" value="Bact_solute-bd_prot1"/>
</dbReference>
<reference evidence="1 2" key="1">
    <citation type="submission" date="2018-06" db="EMBL/GenBank/DDBJ databases">
        <title>Freshwater and sediment microbial communities from various areas in North America, analyzing microbe dynamics in response to fracking.</title>
        <authorList>
            <person name="Lamendella R."/>
        </authorList>
    </citation>
    <scope>NUCLEOTIDE SEQUENCE [LARGE SCALE GENOMIC DNA]</scope>
    <source>
        <strain evidence="1 2">NG-13</strain>
    </source>
</reference>
<proteinExistence type="predicted"/>
<comment type="caution">
    <text evidence="1">The sequence shown here is derived from an EMBL/GenBank/DDBJ whole genome shotgun (WGS) entry which is preliminary data.</text>
</comment>
<keyword evidence="2" id="KW-1185">Reference proteome</keyword>
<protein>
    <submittedName>
        <fullName evidence="1">Carbohydrate ABC transporter substrate-binding protein (CUT1 family)</fullName>
    </submittedName>
</protein>
<evidence type="ECO:0000313" key="2">
    <source>
        <dbReference type="Proteomes" id="UP000248827"/>
    </source>
</evidence>
<dbReference type="Gene3D" id="3.40.190.10">
    <property type="entry name" value="Periplasmic binding protein-like II"/>
    <property type="match status" value="2"/>
</dbReference>
<dbReference type="InterPro" id="IPR006059">
    <property type="entry name" value="SBP"/>
</dbReference>
<dbReference type="PANTHER" id="PTHR43649">
    <property type="entry name" value="ARABINOSE-BINDING PROTEIN-RELATED"/>
    <property type="match status" value="1"/>
</dbReference>
<accession>A0ABX9BM08</accession>
<evidence type="ECO:0000313" key="1">
    <source>
        <dbReference type="EMBL" id="RAI98076.1"/>
    </source>
</evidence>
<gene>
    <name evidence="1" type="ORF">DET54_104132</name>
</gene>
<name>A0ABX9BM08_9BACL</name>
<dbReference type="SUPFAM" id="SSF53850">
    <property type="entry name" value="Periplasmic binding protein-like II"/>
    <property type="match status" value="1"/>
</dbReference>
<dbReference type="Pfam" id="PF01547">
    <property type="entry name" value="SBP_bac_1"/>
    <property type="match status" value="1"/>
</dbReference>
<organism evidence="1 2">
    <name type="scientific">Paenibacillus pabuli</name>
    <dbReference type="NCBI Taxonomy" id="1472"/>
    <lineage>
        <taxon>Bacteria</taxon>
        <taxon>Bacillati</taxon>
        <taxon>Bacillota</taxon>
        <taxon>Bacilli</taxon>
        <taxon>Bacillales</taxon>
        <taxon>Paenibacillaceae</taxon>
        <taxon>Paenibacillus</taxon>
    </lineage>
</organism>